<keyword evidence="1" id="KW-0812">Transmembrane</keyword>
<dbReference type="AlphaFoldDB" id="A0A382U989"/>
<feature type="non-terminal residue" evidence="2">
    <location>
        <position position="1"/>
    </location>
</feature>
<gene>
    <name evidence="2" type="ORF">METZ01_LOCUS383175</name>
</gene>
<dbReference type="EMBL" id="UINC01142154">
    <property type="protein sequence ID" value="SVD30321.1"/>
    <property type="molecule type" value="Genomic_DNA"/>
</dbReference>
<feature type="transmembrane region" description="Helical" evidence="1">
    <location>
        <begin position="12"/>
        <end position="29"/>
    </location>
</feature>
<proteinExistence type="predicted"/>
<evidence type="ECO:0008006" key="3">
    <source>
        <dbReference type="Google" id="ProtNLM"/>
    </source>
</evidence>
<name>A0A382U989_9ZZZZ</name>
<evidence type="ECO:0000256" key="1">
    <source>
        <dbReference type="SAM" id="Phobius"/>
    </source>
</evidence>
<evidence type="ECO:0000313" key="2">
    <source>
        <dbReference type="EMBL" id="SVD30321.1"/>
    </source>
</evidence>
<organism evidence="2">
    <name type="scientific">marine metagenome</name>
    <dbReference type="NCBI Taxonomy" id="408172"/>
    <lineage>
        <taxon>unclassified sequences</taxon>
        <taxon>metagenomes</taxon>
        <taxon>ecological metagenomes</taxon>
    </lineage>
</organism>
<protein>
    <recommendedName>
        <fullName evidence="3">EamA domain-containing protein</fullName>
    </recommendedName>
</protein>
<keyword evidence="1" id="KW-0472">Membrane</keyword>
<keyword evidence="1" id="KW-1133">Transmembrane helix</keyword>
<reference evidence="2" key="1">
    <citation type="submission" date="2018-05" db="EMBL/GenBank/DDBJ databases">
        <authorList>
            <person name="Lanie J.A."/>
            <person name="Ng W.-L."/>
            <person name="Kazmierczak K.M."/>
            <person name="Andrzejewski T.M."/>
            <person name="Davidsen T.M."/>
            <person name="Wayne K.J."/>
            <person name="Tettelin H."/>
            <person name="Glass J.I."/>
            <person name="Rusch D."/>
            <person name="Podicherti R."/>
            <person name="Tsui H.-C.T."/>
            <person name="Winkler M.E."/>
        </authorList>
    </citation>
    <scope>NUCLEOTIDE SEQUENCE</scope>
</reference>
<accession>A0A382U989</accession>
<sequence length="33" mass="3865">WVWIWFDEVPEMTTFIGGLLVLSSVFYGIRSSK</sequence>